<evidence type="ECO:0000256" key="2">
    <source>
        <dbReference type="SAM" id="Phobius"/>
    </source>
</evidence>
<evidence type="ECO:0000313" key="3">
    <source>
        <dbReference type="EMBL" id="GAA1147643.1"/>
    </source>
</evidence>
<feature type="transmembrane region" description="Helical" evidence="2">
    <location>
        <begin position="54"/>
        <end position="72"/>
    </location>
</feature>
<evidence type="ECO:0000313" key="4">
    <source>
        <dbReference type="Proteomes" id="UP001499979"/>
    </source>
</evidence>
<feature type="region of interest" description="Disordered" evidence="1">
    <location>
        <begin position="1"/>
        <end position="23"/>
    </location>
</feature>
<feature type="transmembrane region" description="Helical" evidence="2">
    <location>
        <begin position="200"/>
        <end position="224"/>
    </location>
</feature>
<proteinExistence type="predicted"/>
<feature type="transmembrane region" description="Helical" evidence="2">
    <location>
        <begin position="136"/>
        <end position="153"/>
    </location>
</feature>
<feature type="transmembrane region" description="Helical" evidence="2">
    <location>
        <begin position="159"/>
        <end position="180"/>
    </location>
</feature>
<comment type="caution">
    <text evidence="3">The sequence shown here is derived from an EMBL/GenBank/DDBJ whole genome shotgun (WGS) entry which is preliminary data.</text>
</comment>
<dbReference type="Pfam" id="PF14256">
    <property type="entry name" value="YwiC"/>
    <property type="match status" value="1"/>
</dbReference>
<sequence>MSRTRTPKPRAEPGSGRPRRDPVVPPQHGAWGFLGLPLLLGVAAAGWSPWLPELAVAWVAAYPASWAVTGLLTARGRRERFRRAVLLWTPLCLLAGAPLLVTHPWLGWVLLGYLALFAVNLLEARRHRERSMTNDLVLVAECVLLVPVVAGVVDGVGNALTTEVLLAMLVTALALVGSTLHVKSLIRERNNPAYTTASRVFAVAAPVVVVAACAASGTSGWLAAPFVLLAARAIWWHDPGWRPARIGLVELAGFSLVAAAGFWTL</sequence>
<keyword evidence="2" id="KW-1133">Transmembrane helix</keyword>
<protein>
    <submittedName>
        <fullName evidence="3">YwiC-like family protein</fullName>
    </submittedName>
</protein>
<feature type="transmembrane region" description="Helical" evidence="2">
    <location>
        <begin position="29"/>
        <end position="48"/>
    </location>
</feature>
<dbReference type="EMBL" id="BAAAJE010000014">
    <property type="protein sequence ID" value="GAA1147643.1"/>
    <property type="molecule type" value="Genomic_DNA"/>
</dbReference>
<keyword evidence="4" id="KW-1185">Reference proteome</keyword>
<feature type="transmembrane region" description="Helical" evidence="2">
    <location>
        <begin position="107"/>
        <end position="124"/>
    </location>
</feature>
<dbReference type="RefSeq" id="WP_343908201.1">
    <property type="nucleotide sequence ID" value="NZ_BAAAJE010000014.1"/>
</dbReference>
<feature type="transmembrane region" description="Helical" evidence="2">
    <location>
        <begin position="244"/>
        <end position="263"/>
    </location>
</feature>
<organism evidence="3 4">
    <name type="scientific">Nocardioides aquiterrae</name>
    <dbReference type="NCBI Taxonomy" id="203799"/>
    <lineage>
        <taxon>Bacteria</taxon>
        <taxon>Bacillati</taxon>
        <taxon>Actinomycetota</taxon>
        <taxon>Actinomycetes</taxon>
        <taxon>Propionibacteriales</taxon>
        <taxon>Nocardioidaceae</taxon>
        <taxon>Nocardioides</taxon>
    </lineage>
</organism>
<keyword evidence="2" id="KW-0812">Transmembrane</keyword>
<name>A0ABN1UGE3_9ACTN</name>
<dbReference type="Proteomes" id="UP001499979">
    <property type="component" value="Unassembled WGS sequence"/>
</dbReference>
<feature type="transmembrane region" description="Helical" evidence="2">
    <location>
        <begin position="84"/>
        <end position="101"/>
    </location>
</feature>
<keyword evidence="2" id="KW-0472">Membrane</keyword>
<accession>A0ABN1UGE3</accession>
<evidence type="ECO:0000256" key="1">
    <source>
        <dbReference type="SAM" id="MobiDB-lite"/>
    </source>
</evidence>
<gene>
    <name evidence="3" type="ORF">GCM10009606_28070</name>
</gene>
<reference evidence="3 4" key="1">
    <citation type="journal article" date="2019" name="Int. J. Syst. Evol. Microbiol.">
        <title>The Global Catalogue of Microorganisms (GCM) 10K type strain sequencing project: providing services to taxonomists for standard genome sequencing and annotation.</title>
        <authorList>
            <consortium name="The Broad Institute Genomics Platform"/>
            <consortium name="The Broad Institute Genome Sequencing Center for Infectious Disease"/>
            <person name="Wu L."/>
            <person name="Ma J."/>
        </authorList>
    </citation>
    <scope>NUCLEOTIDE SEQUENCE [LARGE SCALE GENOMIC DNA]</scope>
    <source>
        <strain evidence="3 4">JCM 11813</strain>
    </source>
</reference>
<dbReference type="InterPro" id="IPR025576">
    <property type="entry name" value="YwiC"/>
</dbReference>